<dbReference type="Proteomes" id="UP000078358">
    <property type="component" value="Unassembled WGS sequence"/>
</dbReference>
<gene>
    <name evidence="3" type="ORF">F480_02385</name>
</gene>
<feature type="domain" description="Large polyvalent protein-associated" evidence="2">
    <location>
        <begin position="65"/>
        <end position="175"/>
    </location>
</feature>
<dbReference type="Pfam" id="PF18798">
    <property type="entry name" value="LPD3"/>
    <property type="match status" value="1"/>
</dbReference>
<proteinExistence type="predicted"/>
<dbReference type="InterPro" id="IPR040824">
    <property type="entry name" value="LPD3"/>
</dbReference>
<feature type="region of interest" description="Disordered" evidence="1">
    <location>
        <begin position="26"/>
        <end position="60"/>
    </location>
</feature>
<comment type="caution">
    <text evidence="3">The sequence shown here is derived from an EMBL/GenBank/DDBJ whole genome shotgun (WGS) entry which is preliminary data.</text>
</comment>
<dbReference type="PATRIC" id="fig|1261658.3.peg.481"/>
<name>A0A179D1P2_BIBTR</name>
<dbReference type="EMBL" id="JACI01000001">
    <property type="protein sequence ID" value="OAQ15810.1"/>
    <property type="molecule type" value="Genomic_DNA"/>
</dbReference>
<protein>
    <recommendedName>
        <fullName evidence="2">Large polyvalent protein-associated domain-containing protein</fullName>
    </recommendedName>
</protein>
<evidence type="ECO:0000259" key="2">
    <source>
        <dbReference type="Pfam" id="PF18798"/>
    </source>
</evidence>
<organism evidence="3 4">
    <name type="scientific">Bibersteinia trehalosi Y31</name>
    <dbReference type="NCBI Taxonomy" id="1261658"/>
    <lineage>
        <taxon>Bacteria</taxon>
        <taxon>Pseudomonadati</taxon>
        <taxon>Pseudomonadota</taxon>
        <taxon>Gammaproteobacteria</taxon>
        <taxon>Pasteurellales</taxon>
        <taxon>Pasteurellaceae</taxon>
        <taxon>Bibersteinia</taxon>
    </lineage>
</organism>
<evidence type="ECO:0000256" key="1">
    <source>
        <dbReference type="SAM" id="MobiDB-lite"/>
    </source>
</evidence>
<evidence type="ECO:0000313" key="4">
    <source>
        <dbReference type="Proteomes" id="UP000078358"/>
    </source>
</evidence>
<dbReference type="AlphaFoldDB" id="A0A179D1P2"/>
<evidence type="ECO:0000313" key="3">
    <source>
        <dbReference type="EMBL" id="OAQ15810.1"/>
    </source>
</evidence>
<accession>A0A179D1P2</accession>
<reference evidence="3 4" key="1">
    <citation type="submission" date="2014-01" db="EMBL/GenBank/DDBJ databases">
        <authorList>
            <person name="Zuccon D."/>
        </authorList>
    </citation>
    <scope>NUCLEOTIDE SEQUENCE [LARGE SCALE GENOMIC DNA]</scope>
    <source>
        <strain evidence="3 4">Y31</strain>
    </source>
</reference>
<dbReference type="RefSeq" id="WP_197481989.1">
    <property type="nucleotide sequence ID" value="NZ_JACI01000001.1"/>
</dbReference>
<sequence length="182" mass="20393">MQLTQSHIERINRLWLAMSCDKWDESKHPRAANGQFGKGSGNSPEKKSSNTEIPSLKGNELGSYKDMKELRQKARLYALNFTGKSFANSETGNEISVAMSGVKHTIAGASEDLVKTIPAIPDLIRTATLLETKPDKHGDVNSLGVEIYQAKLSVGGREREIIMTVKHWKDGRRYYDHGYMKR</sequence>